<accession>A0AAV4AFJ0</accession>
<evidence type="ECO:0008006" key="3">
    <source>
        <dbReference type="Google" id="ProtNLM"/>
    </source>
</evidence>
<reference evidence="1 2" key="1">
    <citation type="journal article" date="2021" name="Elife">
        <title>Chloroplast acquisition without the gene transfer in kleptoplastic sea slugs, Plakobranchus ocellatus.</title>
        <authorList>
            <person name="Maeda T."/>
            <person name="Takahashi S."/>
            <person name="Yoshida T."/>
            <person name="Shimamura S."/>
            <person name="Takaki Y."/>
            <person name="Nagai Y."/>
            <person name="Toyoda A."/>
            <person name="Suzuki Y."/>
            <person name="Arimoto A."/>
            <person name="Ishii H."/>
            <person name="Satoh N."/>
            <person name="Nishiyama T."/>
            <person name="Hasebe M."/>
            <person name="Maruyama T."/>
            <person name="Minagawa J."/>
            <person name="Obokata J."/>
            <person name="Shigenobu S."/>
        </authorList>
    </citation>
    <scope>NUCLEOTIDE SEQUENCE [LARGE SCALE GENOMIC DNA]</scope>
</reference>
<name>A0AAV4AFJ0_9GAST</name>
<dbReference type="Proteomes" id="UP000735302">
    <property type="component" value="Unassembled WGS sequence"/>
</dbReference>
<comment type="caution">
    <text evidence="1">The sequence shown here is derived from an EMBL/GenBank/DDBJ whole genome shotgun (WGS) entry which is preliminary data.</text>
</comment>
<organism evidence="1 2">
    <name type="scientific">Plakobranchus ocellatus</name>
    <dbReference type="NCBI Taxonomy" id="259542"/>
    <lineage>
        <taxon>Eukaryota</taxon>
        <taxon>Metazoa</taxon>
        <taxon>Spiralia</taxon>
        <taxon>Lophotrochozoa</taxon>
        <taxon>Mollusca</taxon>
        <taxon>Gastropoda</taxon>
        <taxon>Heterobranchia</taxon>
        <taxon>Euthyneura</taxon>
        <taxon>Panpulmonata</taxon>
        <taxon>Sacoglossa</taxon>
        <taxon>Placobranchoidea</taxon>
        <taxon>Plakobranchidae</taxon>
        <taxon>Plakobranchus</taxon>
    </lineage>
</organism>
<dbReference type="AlphaFoldDB" id="A0AAV4AFJ0"/>
<proteinExistence type="predicted"/>
<dbReference type="EMBL" id="BLXT01003748">
    <property type="protein sequence ID" value="GFO05538.1"/>
    <property type="molecule type" value="Genomic_DNA"/>
</dbReference>
<evidence type="ECO:0000313" key="1">
    <source>
        <dbReference type="EMBL" id="GFO05538.1"/>
    </source>
</evidence>
<protein>
    <recommendedName>
        <fullName evidence="3">Secreted protein</fullName>
    </recommendedName>
</protein>
<sequence length="71" mass="7180">MHKNIIIIITTTTITTVAVAAATAVATAAARAAATALAKVGYLHAAVIRSDKRQRCCLPDSVTASLTASDG</sequence>
<keyword evidence="2" id="KW-1185">Reference proteome</keyword>
<evidence type="ECO:0000313" key="2">
    <source>
        <dbReference type="Proteomes" id="UP000735302"/>
    </source>
</evidence>
<gene>
    <name evidence="1" type="ORF">PoB_003204300</name>
</gene>